<evidence type="ECO:0000256" key="1">
    <source>
        <dbReference type="SAM" id="MobiDB-lite"/>
    </source>
</evidence>
<dbReference type="Proteomes" id="UP000593579">
    <property type="component" value="Unassembled WGS sequence"/>
</dbReference>
<reference evidence="2 3" key="1">
    <citation type="journal article" date="2019" name="Genome Biol. Evol.">
        <title>Insights into the evolution of the New World diploid cottons (Gossypium, subgenus Houzingenia) based on genome sequencing.</title>
        <authorList>
            <person name="Grover C.E."/>
            <person name="Arick M.A. 2nd"/>
            <person name="Thrash A."/>
            <person name="Conover J.L."/>
            <person name="Sanders W.S."/>
            <person name="Peterson D.G."/>
            <person name="Frelichowski J.E."/>
            <person name="Scheffler J.A."/>
            <person name="Scheffler B.E."/>
            <person name="Wendel J.F."/>
        </authorList>
    </citation>
    <scope>NUCLEOTIDE SEQUENCE [LARGE SCALE GENOMIC DNA]</scope>
    <source>
        <strain evidence="2">5</strain>
        <tissue evidence="2">Leaf</tissue>
    </source>
</reference>
<comment type="caution">
    <text evidence="2">The sequence shown here is derived from an EMBL/GenBank/DDBJ whole genome shotgun (WGS) entry which is preliminary data.</text>
</comment>
<keyword evidence="3" id="KW-1185">Reference proteome</keyword>
<sequence length="62" mass="6644">GGNGPSKAGVKRSKSKSASSWGGQDSHPPPSSQAPELERNCESTSNDNIVTKVFELFYRGMF</sequence>
<gene>
    <name evidence="2" type="ORF">Gogos_019981</name>
</gene>
<feature type="non-terminal residue" evidence="2">
    <location>
        <position position="1"/>
    </location>
</feature>
<protein>
    <submittedName>
        <fullName evidence="2">Uncharacterized protein</fullName>
    </submittedName>
</protein>
<accession>A0A7J9CXJ8</accession>
<proteinExistence type="predicted"/>
<dbReference type="OrthoDB" id="993494at2759"/>
<evidence type="ECO:0000313" key="2">
    <source>
        <dbReference type="EMBL" id="MBA0753250.1"/>
    </source>
</evidence>
<name>A0A7J9CXJ8_GOSGO</name>
<dbReference type="AlphaFoldDB" id="A0A7J9CXJ8"/>
<organism evidence="2 3">
    <name type="scientific">Gossypium gossypioides</name>
    <name type="common">Mexican cotton</name>
    <name type="synonym">Selera gossypioides</name>
    <dbReference type="NCBI Taxonomy" id="34282"/>
    <lineage>
        <taxon>Eukaryota</taxon>
        <taxon>Viridiplantae</taxon>
        <taxon>Streptophyta</taxon>
        <taxon>Embryophyta</taxon>
        <taxon>Tracheophyta</taxon>
        <taxon>Spermatophyta</taxon>
        <taxon>Magnoliopsida</taxon>
        <taxon>eudicotyledons</taxon>
        <taxon>Gunneridae</taxon>
        <taxon>Pentapetalae</taxon>
        <taxon>rosids</taxon>
        <taxon>malvids</taxon>
        <taxon>Malvales</taxon>
        <taxon>Malvaceae</taxon>
        <taxon>Malvoideae</taxon>
        <taxon>Gossypium</taxon>
    </lineage>
</organism>
<dbReference type="EMBL" id="JABEZY010213336">
    <property type="protein sequence ID" value="MBA0753250.1"/>
    <property type="molecule type" value="Genomic_DNA"/>
</dbReference>
<feature type="region of interest" description="Disordered" evidence="1">
    <location>
        <begin position="1"/>
        <end position="45"/>
    </location>
</feature>
<evidence type="ECO:0000313" key="3">
    <source>
        <dbReference type="Proteomes" id="UP000593579"/>
    </source>
</evidence>